<keyword evidence="11" id="KW-1185">Reference proteome</keyword>
<keyword evidence="4 8" id="KW-0375">Hydrogen ion transport</keyword>
<feature type="region of interest" description="Disordered" evidence="9">
    <location>
        <begin position="155"/>
        <end position="177"/>
    </location>
</feature>
<dbReference type="OrthoDB" id="418298at2"/>
<gene>
    <name evidence="8" type="primary">pxcA</name>
    <name evidence="10" type="ORF">QH73_0011345</name>
</gene>
<sequence length="440" mass="49172">MTSTFFNKSTDPLSQLKGKIFGTPERSLEQAYQAALSIKSIEDRYFHGGKVTVSTANDAQIPTSVQSEFEKHLSILKQQMKEFNTSSSTQGNLGQDHLMRLFFTEGTLTKYTLEPQSSAALVPFSTNLPTNSSSQLPTPPIQVIEVKQAIAPEKTRARQLHRKNSRNSAPENAEPQVKAGVLPRSLERTINKIKNELDPNAEAEVVKSFRRSQKKTVVAIRLLALLILIPLITQQVSKLYLVQPIVDRVRDEAVTPVFLNSEMKEEALKELQTFEEELKLERLMGAAPALTSEAIEEKVKDKATEISQEFRHRSNNAVSNVFADIIAVLSFALVLLWRRKDIMMLKSFMDNIVTGLSDSAKAFSIILITDIFVGFHSPHGWEVLLEGLSSHLGIAANRGVIFLFIATVPVILATIFKYWVFRSLSRMSPSTVATLKEMND</sequence>
<dbReference type="InterPro" id="IPR004282">
    <property type="entry name" value="CemA"/>
</dbReference>
<keyword evidence="2 8" id="KW-0813">Transport</keyword>
<evidence type="ECO:0000256" key="6">
    <source>
        <dbReference type="ARBA" id="ARBA00023065"/>
    </source>
</evidence>
<dbReference type="HAMAP" id="MF_01308">
    <property type="entry name" value="CemA_PxcA"/>
    <property type="match status" value="1"/>
</dbReference>
<evidence type="ECO:0000256" key="9">
    <source>
        <dbReference type="SAM" id="MobiDB-lite"/>
    </source>
</evidence>
<protein>
    <recommendedName>
        <fullName evidence="8">Proton extrusion protein PxcA</fullName>
    </recommendedName>
</protein>
<dbReference type="Proteomes" id="UP000031532">
    <property type="component" value="Unassembled WGS sequence"/>
</dbReference>
<evidence type="ECO:0000256" key="2">
    <source>
        <dbReference type="ARBA" id="ARBA00022448"/>
    </source>
</evidence>
<comment type="caution">
    <text evidence="10">The sequence shown here is derived from an EMBL/GenBank/DDBJ whole genome shotgun (WGS) entry which is preliminary data.</text>
</comment>
<name>A0A9X5I5A5_9CYAN</name>
<keyword evidence="3 8" id="KW-0812">Transmembrane</keyword>
<keyword evidence="8" id="KW-0997">Cell inner membrane</keyword>
<proteinExistence type="inferred from homology"/>
<dbReference type="AlphaFoldDB" id="A0A9X5I5A5"/>
<comment type="subcellular location">
    <subcellularLocation>
        <location evidence="8">Cell inner membrane</location>
        <topology evidence="8">Multi-pass membrane protein</topology>
    </subcellularLocation>
    <subcellularLocation>
        <location evidence="1">Membrane</location>
        <topology evidence="1">Multi-pass membrane protein</topology>
    </subcellularLocation>
</comment>
<accession>A0A9X5I5A5</accession>
<dbReference type="Pfam" id="PF03040">
    <property type="entry name" value="CemA"/>
    <property type="match status" value="1"/>
</dbReference>
<dbReference type="GO" id="GO:0005886">
    <property type="term" value="C:plasma membrane"/>
    <property type="evidence" value="ECO:0007669"/>
    <property type="project" value="UniProtKB-SubCell"/>
</dbReference>
<feature type="transmembrane region" description="Helical" evidence="8">
    <location>
        <begin position="399"/>
        <end position="420"/>
    </location>
</feature>
<evidence type="ECO:0000256" key="1">
    <source>
        <dbReference type="ARBA" id="ARBA00004141"/>
    </source>
</evidence>
<comment type="similarity">
    <text evidence="8">Belongs to the CemA family.</text>
</comment>
<evidence type="ECO:0000313" key="10">
    <source>
        <dbReference type="EMBL" id="NHC35252.1"/>
    </source>
</evidence>
<evidence type="ECO:0000313" key="11">
    <source>
        <dbReference type="Proteomes" id="UP000031532"/>
    </source>
</evidence>
<feature type="transmembrane region" description="Helical" evidence="8">
    <location>
        <begin position="317"/>
        <end position="338"/>
    </location>
</feature>
<keyword evidence="8" id="KW-1003">Cell membrane</keyword>
<keyword evidence="7 8" id="KW-0472">Membrane</keyword>
<evidence type="ECO:0000256" key="5">
    <source>
        <dbReference type="ARBA" id="ARBA00022989"/>
    </source>
</evidence>
<dbReference type="GO" id="GO:0015078">
    <property type="term" value="F:proton transmembrane transporter activity"/>
    <property type="evidence" value="ECO:0007669"/>
    <property type="project" value="UniProtKB-UniRule"/>
</dbReference>
<keyword evidence="6 8" id="KW-0406">Ion transport</keyword>
<dbReference type="PANTHER" id="PTHR33650">
    <property type="entry name" value="CHLOROPLAST ENVELOPE MEMBRANE PROTEIN-RELATED"/>
    <property type="match status" value="1"/>
</dbReference>
<dbReference type="PANTHER" id="PTHR33650:SF2">
    <property type="entry name" value="CHLOROPLAST ENVELOPE MEMBRANE PROTEIN"/>
    <property type="match status" value="1"/>
</dbReference>
<evidence type="ECO:0000256" key="3">
    <source>
        <dbReference type="ARBA" id="ARBA00022692"/>
    </source>
</evidence>
<organism evidence="10 11">
    <name type="scientific">Scytonema millei VB511283</name>
    <dbReference type="NCBI Taxonomy" id="1245923"/>
    <lineage>
        <taxon>Bacteria</taxon>
        <taxon>Bacillati</taxon>
        <taxon>Cyanobacteriota</taxon>
        <taxon>Cyanophyceae</taxon>
        <taxon>Nostocales</taxon>
        <taxon>Scytonemataceae</taxon>
        <taxon>Scytonema</taxon>
    </lineage>
</organism>
<keyword evidence="5 8" id="KW-1133">Transmembrane helix</keyword>
<feature type="transmembrane region" description="Helical" evidence="8">
    <location>
        <begin position="216"/>
        <end position="233"/>
    </location>
</feature>
<evidence type="ECO:0000256" key="8">
    <source>
        <dbReference type="HAMAP-Rule" id="MF_01308"/>
    </source>
</evidence>
<reference evidence="10 11" key="1">
    <citation type="journal article" date="2015" name="Genome Announc.">
        <title>Draft Genome Sequence of the Terrestrial Cyanobacterium Scytonema millei VB511283, Isolated from Eastern India.</title>
        <authorList>
            <person name="Sen D."/>
            <person name="Chandrababunaidu M.M."/>
            <person name="Singh D."/>
            <person name="Sanghi N."/>
            <person name="Ghorai A."/>
            <person name="Mishra G.P."/>
            <person name="Madduluri M."/>
            <person name="Adhikary S.P."/>
            <person name="Tripathy S."/>
        </authorList>
    </citation>
    <scope>NUCLEOTIDE SEQUENCE [LARGE SCALE GENOMIC DNA]</scope>
    <source>
        <strain evidence="10 11">VB511283</strain>
    </source>
</reference>
<evidence type="ECO:0000256" key="4">
    <source>
        <dbReference type="ARBA" id="ARBA00022781"/>
    </source>
</evidence>
<evidence type="ECO:0000256" key="7">
    <source>
        <dbReference type="ARBA" id="ARBA00023136"/>
    </source>
</evidence>
<dbReference type="EMBL" id="JTJC03000002">
    <property type="protein sequence ID" value="NHC35252.1"/>
    <property type="molecule type" value="Genomic_DNA"/>
</dbReference>
<comment type="function">
    <text evidence="8">Required for H(+) efflux immediately after light irradiation to form a rapid H(+) concentration gradient across the thylakoid membranes. Together with PxcL, contributes to transient H(+) uptake following dark to light transition.</text>
</comment>